<dbReference type="Pfam" id="PF01740">
    <property type="entry name" value="STAS"/>
    <property type="match status" value="1"/>
</dbReference>
<dbReference type="EMBL" id="DVOR01000252">
    <property type="protein sequence ID" value="HIV10053.1"/>
    <property type="molecule type" value="Genomic_DNA"/>
</dbReference>
<dbReference type="InterPro" id="IPR036513">
    <property type="entry name" value="STAS_dom_sf"/>
</dbReference>
<dbReference type="SUPFAM" id="SSF52091">
    <property type="entry name" value="SpoIIaa-like"/>
    <property type="match status" value="1"/>
</dbReference>
<proteinExistence type="inferred from homology"/>
<dbReference type="PROSITE" id="PS50801">
    <property type="entry name" value="STAS"/>
    <property type="match status" value="1"/>
</dbReference>
<dbReference type="GO" id="GO:0043856">
    <property type="term" value="F:anti-sigma factor antagonist activity"/>
    <property type="evidence" value="ECO:0007669"/>
    <property type="project" value="InterPro"/>
</dbReference>
<gene>
    <name evidence="4" type="ORF">IAC79_08075</name>
</gene>
<dbReference type="InterPro" id="IPR003658">
    <property type="entry name" value="Anti-sigma_ant"/>
</dbReference>
<protein>
    <recommendedName>
        <fullName evidence="2">Anti-sigma factor antagonist</fullName>
    </recommendedName>
</protein>
<dbReference type="CDD" id="cd07043">
    <property type="entry name" value="STAS_anti-anti-sigma_factors"/>
    <property type="match status" value="1"/>
</dbReference>
<name>A0A9D1NPT4_9BACT</name>
<sequence length="98" mass="10387">MKLTHTPGPTAHTIAIEGSVDTVTAPELEAAIAALPATLERLILDFAAVDYVSSAGLRVLLAADQRLSASGALILRNVNPDVREVFEMTGFDELLTLE</sequence>
<evidence type="ECO:0000313" key="4">
    <source>
        <dbReference type="EMBL" id="HIV10053.1"/>
    </source>
</evidence>
<evidence type="ECO:0000259" key="3">
    <source>
        <dbReference type="PROSITE" id="PS50801"/>
    </source>
</evidence>
<comment type="caution">
    <text evidence="4">The sequence shown here is derived from an EMBL/GenBank/DDBJ whole genome shotgun (WGS) entry which is preliminary data.</text>
</comment>
<dbReference type="Proteomes" id="UP000886845">
    <property type="component" value="Unassembled WGS sequence"/>
</dbReference>
<dbReference type="InterPro" id="IPR002645">
    <property type="entry name" value="STAS_dom"/>
</dbReference>
<comment type="similarity">
    <text evidence="1 2">Belongs to the anti-sigma-factor antagonist family.</text>
</comment>
<dbReference type="Gene3D" id="3.30.750.24">
    <property type="entry name" value="STAS domain"/>
    <property type="match status" value="1"/>
</dbReference>
<organism evidence="4 5">
    <name type="scientific">Candidatus Spyradenecus faecavium</name>
    <dbReference type="NCBI Taxonomy" id="2840947"/>
    <lineage>
        <taxon>Bacteria</taxon>
        <taxon>Pseudomonadati</taxon>
        <taxon>Lentisphaerota</taxon>
        <taxon>Lentisphaeria</taxon>
        <taxon>Lentisphaerales</taxon>
        <taxon>Lentisphaeraceae</taxon>
        <taxon>Lentisphaeraceae incertae sedis</taxon>
        <taxon>Candidatus Spyradenecus</taxon>
    </lineage>
</organism>
<evidence type="ECO:0000256" key="1">
    <source>
        <dbReference type="ARBA" id="ARBA00009013"/>
    </source>
</evidence>
<reference evidence="4" key="2">
    <citation type="journal article" date="2021" name="PeerJ">
        <title>Extensive microbial diversity within the chicken gut microbiome revealed by metagenomics and culture.</title>
        <authorList>
            <person name="Gilroy R."/>
            <person name="Ravi A."/>
            <person name="Getino M."/>
            <person name="Pursley I."/>
            <person name="Horton D.L."/>
            <person name="Alikhan N.F."/>
            <person name="Baker D."/>
            <person name="Gharbi K."/>
            <person name="Hall N."/>
            <person name="Watson M."/>
            <person name="Adriaenssens E.M."/>
            <person name="Foster-Nyarko E."/>
            <person name="Jarju S."/>
            <person name="Secka A."/>
            <person name="Antonio M."/>
            <person name="Oren A."/>
            <person name="Chaudhuri R.R."/>
            <person name="La Ragione R."/>
            <person name="Hildebrand F."/>
            <person name="Pallen M.J."/>
        </authorList>
    </citation>
    <scope>NUCLEOTIDE SEQUENCE</scope>
    <source>
        <strain evidence="4">35461</strain>
    </source>
</reference>
<dbReference type="PANTHER" id="PTHR33495">
    <property type="entry name" value="ANTI-SIGMA FACTOR ANTAGONIST TM_1081-RELATED-RELATED"/>
    <property type="match status" value="1"/>
</dbReference>
<evidence type="ECO:0000256" key="2">
    <source>
        <dbReference type="RuleBase" id="RU003749"/>
    </source>
</evidence>
<evidence type="ECO:0000313" key="5">
    <source>
        <dbReference type="Proteomes" id="UP000886845"/>
    </source>
</evidence>
<feature type="domain" description="STAS" evidence="3">
    <location>
        <begin position="14"/>
        <end position="98"/>
    </location>
</feature>
<reference evidence="4" key="1">
    <citation type="submission" date="2020-10" db="EMBL/GenBank/DDBJ databases">
        <authorList>
            <person name="Gilroy R."/>
        </authorList>
    </citation>
    <scope>NUCLEOTIDE SEQUENCE</scope>
    <source>
        <strain evidence="4">35461</strain>
    </source>
</reference>
<dbReference type="AlphaFoldDB" id="A0A9D1NPT4"/>
<dbReference type="NCBIfam" id="TIGR00377">
    <property type="entry name" value="ant_ant_sig"/>
    <property type="match status" value="1"/>
</dbReference>
<accession>A0A9D1NPT4</accession>